<accession>A0A2P2M7A2</accession>
<organism evidence="1">
    <name type="scientific">Rhizophora mucronata</name>
    <name type="common">Asiatic mangrove</name>
    <dbReference type="NCBI Taxonomy" id="61149"/>
    <lineage>
        <taxon>Eukaryota</taxon>
        <taxon>Viridiplantae</taxon>
        <taxon>Streptophyta</taxon>
        <taxon>Embryophyta</taxon>
        <taxon>Tracheophyta</taxon>
        <taxon>Spermatophyta</taxon>
        <taxon>Magnoliopsida</taxon>
        <taxon>eudicotyledons</taxon>
        <taxon>Gunneridae</taxon>
        <taxon>Pentapetalae</taxon>
        <taxon>rosids</taxon>
        <taxon>fabids</taxon>
        <taxon>Malpighiales</taxon>
        <taxon>Rhizophoraceae</taxon>
        <taxon>Rhizophora</taxon>
    </lineage>
</organism>
<evidence type="ECO:0000313" key="1">
    <source>
        <dbReference type="EMBL" id="MBX26097.1"/>
    </source>
</evidence>
<protein>
    <submittedName>
        <fullName evidence="1">Uncharacterized protein</fullName>
    </submittedName>
</protein>
<name>A0A2P2M7A2_RHIMU</name>
<reference evidence="1" key="1">
    <citation type="submission" date="2018-02" db="EMBL/GenBank/DDBJ databases">
        <title>Rhizophora mucronata_Transcriptome.</title>
        <authorList>
            <person name="Meera S.P."/>
            <person name="Sreeshan A."/>
            <person name="Augustine A."/>
        </authorList>
    </citation>
    <scope>NUCLEOTIDE SEQUENCE</scope>
    <source>
        <tissue evidence="1">Leaf</tissue>
    </source>
</reference>
<dbReference type="EMBL" id="GGEC01045613">
    <property type="protein sequence ID" value="MBX26097.1"/>
    <property type="molecule type" value="Transcribed_RNA"/>
</dbReference>
<dbReference type="AlphaFoldDB" id="A0A2P2M7A2"/>
<sequence>MQYSNICSMQFIPIKVLMLTIDQPKTKENCTDRRGCHCPSNTISRTGANSI</sequence>
<proteinExistence type="predicted"/>